<dbReference type="Proteomes" id="UP000003860">
    <property type="component" value="Unassembled WGS sequence"/>
</dbReference>
<dbReference type="AlphaFoldDB" id="F1THD1"/>
<dbReference type="RefSeq" id="WP_004621798.1">
    <property type="nucleotide sequence ID" value="NZ_ACXX02000016.1"/>
</dbReference>
<dbReference type="STRING" id="588581.Cpap_0428"/>
<comment type="caution">
    <text evidence="1">The sequence shown here is derived from an EMBL/GenBank/DDBJ whole genome shotgun (WGS) entry which is preliminary data.</text>
</comment>
<reference evidence="1" key="1">
    <citation type="submission" date="2009-07" db="EMBL/GenBank/DDBJ databases">
        <authorList>
            <consortium name="US DOE Joint Genome Institute (JGI-PGF)"/>
            <person name="Lucas S."/>
            <person name="Copeland A."/>
            <person name="Lapidus A."/>
            <person name="Glavina del Rio T."/>
            <person name="Tice H."/>
            <person name="Bruce D."/>
            <person name="Goodwin L."/>
            <person name="Pitluck S."/>
            <person name="Larimer F."/>
            <person name="Land M.L."/>
            <person name="Mouttaki H."/>
            <person name="He Z."/>
            <person name="Zhou J."/>
            <person name="Hemme C.L."/>
        </authorList>
    </citation>
    <scope>NUCLEOTIDE SEQUENCE [LARGE SCALE GENOMIC DNA]</scope>
    <source>
        <strain evidence="1">DSM 2782</strain>
    </source>
</reference>
<reference evidence="1" key="2">
    <citation type="submission" date="2011-01" db="EMBL/GenBank/DDBJ databases">
        <title>The Non-contiguous Finished genome of Clostridium papyrosolvens.</title>
        <authorList>
            <person name="Lucas S."/>
            <person name="Copeland A."/>
            <person name="Lapidus A."/>
            <person name="Cheng J.-F."/>
            <person name="Goodwin L."/>
            <person name="Pitluck S."/>
            <person name="Misra M."/>
            <person name="Chertkov O."/>
            <person name="Detter J.C."/>
            <person name="Han C."/>
            <person name="Tapia R."/>
            <person name="Land M."/>
            <person name="Hauser L."/>
            <person name="Kyrpides N."/>
            <person name="Ivanova N."/>
            <person name="Pagani I."/>
            <person name="Mouttaki H."/>
            <person name="He Z."/>
            <person name="Zhou J."/>
            <person name="Hemme C.L."/>
            <person name="Woyke T."/>
        </authorList>
    </citation>
    <scope>NUCLEOTIDE SEQUENCE [LARGE SCALE GENOMIC DNA]</scope>
    <source>
        <strain evidence="1">DSM 2782</strain>
    </source>
</reference>
<keyword evidence="2" id="KW-1185">Reference proteome</keyword>
<evidence type="ECO:0000313" key="1">
    <source>
        <dbReference type="EMBL" id="EGD46134.1"/>
    </source>
</evidence>
<organism evidence="1 2">
    <name type="scientific">Ruminiclostridium papyrosolvens DSM 2782</name>
    <dbReference type="NCBI Taxonomy" id="588581"/>
    <lineage>
        <taxon>Bacteria</taxon>
        <taxon>Bacillati</taxon>
        <taxon>Bacillota</taxon>
        <taxon>Clostridia</taxon>
        <taxon>Eubacteriales</taxon>
        <taxon>Oscillospiraceae</taxon>
        <taxon>Ruminiclostridium</taxon>
    </lineage>
</organism>
<gene>
    <name evidence="1" type="ORF">Cpap_0428</name>
</gene>
<dbReference type="EMBL" id="ACXX02000016">
    <property type="protein sequence ID" value="EGD46134.1"/>
    <property type="molecule type" value="Genomic_DNA"/>
</dbReference>
<accession>F1THD1</accession>
<protein>
    <submittedName>
        <fullName evidence="1">Uncharacterized protein</fullName>
    </submittedName>
</protein>
<name>F1THD1_9FIRM</name>
<dbReference type="OrthoDB" id="8454348at2"/>
<dbReference type="eggNOG" id="ENOG502Z9KN">
    <property type="taxonomic scope" value="Bacteria"/>
</dbReference>
<evidence type="ECO:0000313" key="2">
    <source>
        <dbReference type="Proteomes" id="UP000003860"/>
    </source>
</evidence>
<sequence>MLDRIGFDRVVKLNWLNKTVEIYNQEKDFKKVKLDLDYYLRDDVGGDNRRKTINILIRTWVNVDPVHVAIRDKALDLFKMADANERIAIQWSMLLLAYPIFDNLTAVAGKLLNLQDEFLLSMVRRRIYELWGERSTLQYAIDKMIRSQIDWGVLSDGEKPGEYKRIQPLEIKNKEVKLLLIEAYLLASGKPHLQFVEVNKLDELFPFKLDIGLDDFHTVDKFKLNKMGGEVVIGL</sequence>
<proteinExistence type="predicted"/>